<dbReference type="Pfam" id="PF08521">
    <property type="entry name" value="2CSK_N"/>
    <property type="match status" value="1"/>
</dbReference>
<dbReference type="EMBL" id="CP015839">
    <property type="protein sequence ID" value="ANG64327.1"/>
    <property type="molecule type" value="Genomic_DNA"/>
</dbReference>
<dbReference type="PROSITE" id="PS50109">
    <property type="entry name" value="HIS_KIN"/>
    <property type="match status" value="1"/>
</dbReference>
<evidence type="ECO:0000256" key="11">
    <source>
        <dbReference type="SAM" id="Phobius"/>
    </source>
</evidence>
<evidence type="ECO:0000256" key="6">
    <source>
        <dbReference type="ARBA" id="ARBA00022692"/>
    </source>
</evidence>
<evidence type="ECO:0000256" key="2">
    <source>
        <dbReference type="ARBA" id="ARBA00004370"/>
    </source>
</evidence>
<accession>A0A1A9F2B1</accession>
<dbReference type="PRINTS" id="PR00344">
    <property type="entry name" value="BCTRLSENSOR"/>
</dbReference>
<dbReference type="PANTHER" id="PTHR45436">
    <property type="entry name" value="SENSOR HISTIDINE KINASE YKOH"/>
    <property type="match status" value="1"/>
</dbReference>
<feature type="domain" description="HAMP" evidence="13">
    <location>
        <begin position="201"/>
        <end position="252"/>
    </location>
</feature>
<evidence type="ECO:0000313" key="15">
    <source>
        <dbReference type="Proteomes" id="UP000078070"/>
    </source>
</evidence>
<evidence type="ECO:0000256" key="3">
    <source>
        <dbReference type="ARBA" id="ARBA00012438"/>
    </source>
</evidence>
<dbReference type="Gene3D" id="1.10.287.130">
    <property type="match status" value="1"/>
</dbReference>
<dbReference type="CDD" id="cd00075">
    <property type="entry name" value="HATPase"/>
    <property type="match status" value="1"/>
</dbReference>
<dbReference type="GO" id="GO:0005886">
    <property type="term" value="C:plasma membrane"/>
    <property type="evidence" value="ECO:0007669"/>
    <property type="project" value="TreeGrafter"/>
</dbReference>
<dbReference type="KEGG" id="mars:A8C75_18840"/>
<reference evidence="15" key="1">
    <citation type="submission" date="2016-05" db="EMBL/GenBank/DDBJ databases">
        <authorList>
            <person name="Baek K."/>
            <person name="Yang S.-J."/>
        </authorList>
    </citation>
    <scope>NUCLEOTIDE SEQUENCE [LARGE SCALE GENOMIC DNA]</scope>
    <source>
        <strain evidence="15">ST58-10</strain>
    </source>
</reference>
<sequence>MWSKIRLPDVGRWSIRRRLLCMTSLLLIAVSLLGVRAAQSYAQRSAQLSYDRLLTGAALQIAEQISLRQGRVVADLPRAAFETLALAPDDRVYYRIMGPGDAHITGYDDLPAPPIGQTADSHAGDAFRKQFFDADYRGEAVRFVLLERLLTETDFSGYIRIQIGQTRLARTSLADEISLRALQLIGLLFGVALLLVSLGIWMTLRPLDQLDRALARRSSVDLSPLDMAVPREISKLVHTINHFMQQLGGTLNGLQRFTSEAAHQIRTPLAGLRSQAQNALDEEDTTLRQQQLGRVLESADRLSDTVNQLLSQAVLAHRLRSQPAESVALDSLVRDLCRELALPTLEQGVELGYEGDASVQLQGNAFALRQMVQNILENAIRYSNPGSEVRVQLQQDERSISLAVADKGPGIPDAEKPLVFERFYRSPGNSRTGSGLGLAIAKEVASYHRASLKLSDNEPAGLVVTVRFHRRRAT</sequence>
<dbReference type="InterPro" id="IPR013727">
    <property type="entry name" value="2CSK_N"/>
</dbReference>
<dbReference type="STRING" id="1821621.A8C75_18840"/>
<keyword evidence="15" id="KW-1185">Reference proteome</keyword>
<dbReference type="Pfam" id="PF00512">
    <property type="entry name" value="HisKA"/>
    <property type="match status" value="1"/>
</dbReference>
<dbReference type="AlphaFoldDB" id="A0A1A9F2B1"/>
<gene>
    <name evidence="14" type="ORF">A8C75_18840</name>
</gene>
<evidence type="ECO:0000256" key="1">
    <source>
        <dbReference type="ARBA" id="ARBA00000085"/>
    </source>
</evidence>
<comment type="catalytic activity">
    <reaction evidence="1">
        <text>ATP + protein L-histidine = ADP + protein N-phospho-L-histidine.</text>
        <dbReference type="EC" id="2.7.13.3"/>
    </reaction>
</comment>
<dbReference type="InterPro" id="IPR050428">
    <property type="entry name" value="TCS_sensor_his_kinase"/>
</dbReference>
<dbReference type="GO" id="GO:0000155">
    <property type="term" value="F:phosphorelay sensor kinase activity"/>
    <property type="evidence" value="ECO:0007669"/>
    <property type="project" value="InterPro"/>
</dbReference>
<reference evidence="14 15" key="2">
    <citation type="journal article" date="2018" name="Int. J. Syst. Evol. Microbiol.">
        <title>Marinobacterium aestuarii sp. nov., a benzene-degrading marine bacterium isolated from estuary sediment.</title>
        <authorList>
            <person name="Bae S.S."/>
            <person name="Jung J."/>
            <person name="Chung D."/>
            <person name="Baek K."/>
        </authorList>
    </citation>
    <scope>NUCLEOTIDE SEQUENCE [LARGE SCALE GENOMIC DNA]</scope>
    <source>
        <strain evidence="14 15">ST58-10</strain>
    </source>
</reference>
<dbReference type="OrthoDB" id="9809766at2"/>
<feature type="transmembrane region" description="Helical" evidence="11">
    <location>
        <begin position="181"/>
        <end position="204"/>
    </location>
</feature>
<dbReference type="InterPro" id="IPR004358">
    <property type="entry name" value="Sig_transdc_His_kin-like_C"/>
</dbReference>
<dbReference type="EC" id="2.7.13.3" evidence="3"/>
<dbReference type="PANTHER" id="PTHR45436:SF1">
    <property type="entry name" value="SENSOR PROTEIN QSEC"/>
    <property type="match status" value="1"/>
</dbReference>
<evidence type="ECO:0000256" key="10">
    <source>
        <dbReference type="ARBA" id="ARBA00023136"/>
    </source>
</evidence>
<keyword evidence="6 11" id="KW-0812">Transmembrane</keyword>
<keyword evidence="7" id="KW-0418">Kinase</keyword>
<protein>
    <recommendedName>
        <fullName evidence="3">histidine kinase</fullName>
        <ecNumber evidence="3">2.7.13.3</ecNumber>
    </recommendedName>
</protein>
<name>A0A1A9F2B1_9GAMM</name>
<dbReference type="RefSeq" id="WP_067385839.1">
    <property type="nucleotide sequence ID" value="NZ_CP015839.1"/>
</dbReference>
<keyword evidence="4" id="KW-0597">Phosphoprotein</keyword>
<keyword evidence="8 11" id="KW-1133">Transmembrane helix</keyword>
<keyword evidence="9" id="KW-0902">Two-component regulatory system</keyword>
<evidence type="ECO:0000256" key="4">
    <source>
        <dbReference type="ARBA" id="ARBA00022553"/>
    </source>
</evidence>
<dbReference type="SUPFAM" id="SSF55874">
    <property type="entry name" value="ATPase domain of HSP90 chaperone/DNA topoisomerase II/histidine kinase"/>
    <property type="match status" value="1"/>
</dbReference>
<dbReference type="Proteomes" id="UP000078070">
    <property type="component" value="Chromosome"/>
</dbReference>
<evidence type="ECO:0000313" key="14">
    <source>
        <dbReference type="EMBL" id="ANG64327.1"/>
    </source>
</evidence>
<evidence type="ECO:0000256" key="7">
    <source>
        <dbReference type="ARBA" id="ARBA00022777"/>
    </source>
</evidence>
<feature type="domain" description="Histidine kinase" evidence="12">
    <location>
        <begin position="260"/>
        <end position="472"/>
    </location>
</feature>
<dbReference type="CDD" id="cd00082">
    <property type="entry name" value="HisKA"/>
    <property type="match status" value="1"/>
</dbReference>
<dbReference type="SMART" id="SM00387">
    <property type="entry name" value="HATPase_c"/>
    <property type="match status" value="1"/>
</dbReference>
<evidence type="ECO:0000259" key="13">
    <source>
        <dbReference type="PROSITE" id="PS50885"/>
    </source>
</evidence>
<dbReference type="InterPro" id="IPR003661">
    <property type="entry name" value="HisK_dim/P_dom"/>
</dbReference>
<proteinExistence type="predicted"/>
<keyword evidence="5" id="KW-0808">Transferase</keyword>
<dbReference type="InterPro" id="IPR003594">
    <property type="entry name" value="HATPase_dom"/>
</dbReference>
<dbReference type="InterPro" id="IPR005467">
    <property type="entry name" value="His_kinase_dom"/>
</dbReference>
<keyword evidence="10 11" id="KW-0472">Membrane</keyword>
<organism evidence="14 15">
    <name type="scientific">Marinobacterium aestuarii</name>
    <dbReference type="NCBI Taxonomy" id="1821621"/>
    <lineage>
        <taxon>Bacteria</taxon>
        <taxon>Pseudomonadati</taxon>
        <taxon>Pseudomonadota</taxon>
        <taxon>Gammaproteobacteria</taxon>
        <taxon>Oceanospirillales</taxon>
        <taxon>Oceanospirillaceae</taxon>
        <taxon>Marinobacterium</taxon>
    </lineage>
</organism>
<dbReference type="Pfam" id="PF02518">
    <property type="entry name" value="HATPase_c"/>
    <property type="match status" value="1"/>
</dbReference>
<evidence type="ECO:0000256" key="8">
    <source>
        <dbReference type="ARBA" id="ARBA00022989"/>
    </source>
</evidence>
<dbReference type="InterPro" id="IPR036890">
    <property type="entry name" value="HATPase_C_sf"/>
</dbReference>
<dbReference type="SMART" id="SM00388">
    <property type="entry name" value="HisKA"/>
    <property type="match status" value="1"/>
</dbReference>
<dbReference type="Gene3D" id="3.30.565.10">
    <property type="entry name" value="Histidine kinase-like ATPase, C-terminal domain"/>
    <property type="match status" value="1"/>
</dbReference>
<dbReference type="SUPFAM" id="SSF47384">
    <property type="entry name" value="Homodimeric domain of signal transducing histidine kinase"/>
    <property type="match status" value="1"/>
</dbReference>
<evidence type="ECO:0000259" key="12">
    <source>
        <dbReference type="PROSITE" id="PS50109"/>
    </source>
</evidence>
<evidence type="ECO:0000256" key="5">
    <source>
        <dbReference type="ARBA" id="ARBA00022679"/>
    </source>
</evidence>
<dbReference type="InterPro" id="IPR036097">
    <property type="entry name" value="HisK_dim/P_sf"/>
</dbReference>
<dbReference type="InterPro" id="IPR003660">
    <property type="entry name" value="HAMP_dom"/>
</dbReference>
<evidence type="ECO:0000256" key="9">
    <source>
        <dbReference type="ARBA" id="ARBA00023012"/>
    </source>
</evidence>
<dbReference type="PROSITE" id="PS50885">
    <property type="entry name" value="HAMP"/>
    <property type="match status" value="1"/>
</dbReference>
<comment type="subcellular location">
    <subcellularLocation>
        <location evidence="2">Membrane</location>
    </subcellularLocation>
</comment>